<reference evidence="5" key="1">
    <citation type="submission" date="2017-02" db="EMBL/GenBank/DDBJ databases">
        <authorList>
            <person name="Varghese N."/>
            <person name="Submissions S."/>
        </authorList>
    </citation>
    <scope>NUCLEOTIDE SEQUENCE [LARGE SCALE GENOMIC DNA]</scope>
    <source>
        <strain evidence="5">DSM 3072</strain>
    </source>
</reference>
<gene>
    <name evidence="4" type="ORF">SAMN02745213_00577</name>
</gene>
<evidence type="ECO:0000259" key="3">
    <source>
        <dbReference type="Pfam" id="PF16697"/>
    </source>
</evidence>
<sequence>MADSYTFKVFTGPHNGLVFDLKPGSYKVGKGTDNDLIFSDEEMGSSAAVIEVTPFDINITLNDPALLDGQTVEAGQLKWESGSFLQLGDTLICYRSSSIKGPWAKPDFASEQQPADAASGSSQTEEGQGNAVAADGEESKAEGEEGAENAAEAESAAAAEAAVEENSAPPTVKELLTNRSIILTALSGILLIVLLVALMFGSTIFKTSELETDLNALNNIIKENNFKDLKTDVNDGIIDLNGSVESKQRFAKLVEVLPKLKTTLNLNVEVRDDEILGVERDFMNLGYYVRAHYIDDGKIGVDGYMADAYVQAEAFNAMEPRYKDRLKGRIIYRNELENSLKDNCEHNGVHNIQLVLGKGRVYYKGRTTLEDENNLETARYLTAEKFGIPLMFTRYDPKASSSVERLDGTEVVELSAATDEKVTSLTERSHETKTTIKQEQNADETAILSVTMKPMRFITLKNGRKYFEGGVLPSGFVVTSIDLNKVVLTKGNEVKELQLK</sequence>
<dbReference type="NCBIfam" id="TIGR02500">
    <property type="entry name" value="type_III_yscD"/>
    <property type="match status" value="1"/>
</dbReference>
<keyword evidence="2" id="KW-0472">Membrane</keyword>
<dbReference type="Proteomes" id="UP000242432">
    <property type="component" value="Unassembled WGS sequence"/>
</dbReference>
<feature type="region of interest" description="Disordered" evidence="1">
    <location>
        <begin position="105"/>
        <end position="168"/>
    </location>
</feature>
<evidence type="ECO:0000313" key="4">
    <source>
        <dbReference type="EMBL" id="SKA59029.1"/>
    </source>
</evidence>
<dbReference type="AlphaFoldDB" id="A0A1T4V261"/>
<feature type="compositionally biased region" description="Low complexity" evidence="1">
    <location>
        <begin position="148"/>
        <end position="168"/>
    </location>
</feature>
<dbReference type="EMBL" id="FUXX01000006">
    <property type="protein sequence ID" value="SKA59029.1"/>
    <property type="molecule type" value="Genomic_DNA"/>
</dbReference>
<dbReference type="Pfam" id="PF16697">
    <property type="entry name" value="Yop-YscD_cpl"/>
    <property type="match status" value="1"/>
</dbReference>
<feature type="domain" description="YscD cytoplasmic" evidence="3">
    <location>
        <begin position="8"/>
        <end position="94"/>
    </location>
</feature>
<protein>
    <submittedName>
        <fullName evidence="4">Type III secretion apparatus protein, YscD/HrpQ family</fullName>
    </submittedName>
</protein>
<accession>A0A1T4V261</accession>
<dbReference type="RefSeq" id="WP_078928147.1">
    <property type="nucleotide sequence ID" value="NZ_FUXX01000006.1"/>
</dbReference>
<keyword evidence="2" id="KW-1133">Transmembrane helix</keyword>
<keyword evidence="2" id="KW-0812">Transmembrane</keyword>
<name>A0A1T4V261_9GAMM</name>
<evidence type="ECO:0000256" key="2">
    <source>
        <dbReference type="SAM" id="Phobius"/>
    </source>
</evidence>
<evidence type="ECO:0000313" key="5">
    <source>
        <dbReference type="Proteomes" id="UP000242432"/>
    </source>
</evidence>
<dbReference type="InterPro" id="IPR032030">
    <property type="entry name" value="YscD_cytoplasmic_dom"/>
</dbReference>
<dbReference type="Gene3D" id="2.60.200.20">
    <property type="match status" value="1"/>
</dbReference>
<proteinExistence type="predicted"/>
<dbReference type="InterPro" id="IPR012843">
    <property type="entry name" value="YscD"/>
</dbReference>
<organism evidence="4 5">
    <name type="scientific">Succinivibrio dextrinosolvens DSM 3072</name>
    <dbReference type="NCBI Taxonomy" id="1123324"/>
    <lineage>
        <taxon>Bacteria</taxon>
        <taxon>Pseudomonadati</taxon>
        <taxon>Pseudomonadota</taxon>
        <taxon>Gammaproteobacteria</taxon>
        <taxon>Aeromonadales</taxon>
        <taxon>Succinivibrionaceae</taxon>
        <taxon>Succinivibrio</taxon>
    </lineage>
</organism>
<feature type="transmembrane region" description="Helical" evidence="2">
    <location>
        <begin position="181"/>
        <end position="205"/>
    </location>
</feature>
<keyword evidence="5" id="KW-1185">Reference proteome</keyword>
<evidence type="ECO:0000256" key="1">
    <source>
        <dbReference type="SAM" id="MobiDB-lite"/>
    </source>
</evidence>